<dbReference type="InterPro" id="IPR050765">
    <property type="entry name" value="Riboflavin_Biosynth_HTPR"/>
</dbReference>
<organism evidence="2">
    <name type="scientific">Kribbella sp. HUAS MG21</name>
    <dbReference type="NCBI Taxonomy" id="3160966"/>
    <lineage>
        <taxon>Bacteria</taxon>
        <taxon>Bacillati</taxon>
        <taxon>Actinomycetota</taxon>
        <taxon>Actinomycetes</taxon>
        <taxon>Propionibacteriales</taxon>
        <taxon>Kribbellaceae</taxon>
        <taxon>Kribbella</taxon>
    </lineage>
</organism>
<evidence type="ECO:0000313" key="2">
    <source>
        <dbReference type="EMBL" id="XBV26919.1"/>
    </source>
</evidence>
<evidence type="ECO:0000259" key="1">
    <source>
        <dbReference type="Pfam" id="PF01872"/>
    </source>
</evidence>
<sequence>MRPLIVFSDITVDGFMTGPDNDLGFMVQDDELSEELPRELMRVADTIIWGRTSFAPSAMYWTKAAGAVADWLNATPKIVLSSDSSIDVSAWPNSTLAAGDGVRHVRELKEAPGGGLVVFGGVTTVRSLVAADLVDEYWLKINPAVVGRGGSMFSGIAAGRTLTLRSARTFPSGTIAAIYSAR</sequence>
<accession>A0AAU7TJI7</accession>
<dbReference type="PANTHER" id="PTHR38011">
    <property type="entry name" value="DIHYDROFOLATE REDUCTASE FAMILY PROTEIN (AFU_ORTHOLOGUE AFUA_8G06820)"/>
    <property type="match status" value="1"/>
</dbReference>
<dbReference type="AlphaFoldDB" id="A0AAU7TJI7"/>
<dbReference type="InterPro" id="IPR002734">
    <property type="entry name" value="RibDG_C"/>
</dbReference>
<protein>
    <submittedName>
        <fullName evidence="2">Dihydrofolate reductase family protein</fullName>
    </submittedName>
</protein>
<dbReference type="SUPFAM" id="SSF53597">
    <property type="entry name" value="Dihydrofolate reductase-like"/>
    <property type="match status" value="1"/>
</dbReference>
<name>A0AAU7TJI7_9ACTN</name>
<proteinExistence type="predicted"/>
<dbReference type="RefSeq" id="WP_350279713.1">
    <property type="nucleotide sequence ID" value="NZ_CP158165.1"/>
</dbReference>
<dbReference type="GO" id="GO:0009231">
    <property type="term" value="P:riboflavin biosynthetic process"/>
    <property type="evidence" value="ECO:0007669"/>
    <property type="project" value="InterPro"/>
</dbReference>
<dbReference type="GO" id="GO:0008703">
    <property type="term" value="F:5-amino-6-(5-phosphoribosylamino)uracil reductase activity"/>
    <property type="evidence" value="ECO:0007669"/>
    <property type="project" value="InterPro"/>
</dbReference>
<reference evidence="2" key="1">
    <citation type="submission" date="2024-06" db="EMBL/GenBank/DDBJ databases">
        <title>Kribbella sp. strain HUAS MG21 genome sequences.</title>
        <authorList>
            <person name="Mo P."/>
        </authorList>
    </citation>
    <scope>NUCLEOTIDE SEQUENCE</scope>
    <source>
        <strain evidence="2">HUAS MG21</strain>
    </source>
</reference>
<feature type="domain" description="Bacterial bifunctional deaminase-reductase C-terminal" evidence="1">
    <location>
        <begin position="4"/>
        <end position="175"/>
    </location>
</feature>
<dbReference type="Gene3D" id="3.40.430.10">
    <property type="entry name" value="Dihydrofolate Reductase, subunit A"/>
    <property type="match status" value="1"/>
</dbReference>
<dbReference type="InterPro" id="IPR024072">
    <property type="entry name" value="DHFR-like_dom_sf"/>
</dbReference>
<dbReference type="EMBL" id="CP158165">
    <property type="protein sequence ID" value="XBV26919.1"/>
    <property type="molecule type" value="Genomic_DNA"/>
</dbReference>
<gene>
    <name evidence="2" type="ORF">ABN611_10935</name>
</gene>
<dbReference type="PANTHER" id="PTHR38011:SF11">
    <property type="entry name" value="2,5-DIAMINO-6-RIBOSYLAMINO-4(3H)-PYRIMIDINONE 5'-PHOSPHATE REDUCTASE"/>
    <property type="match status" value="1"/>
</dbReference>
<dbReference type="Pfam" id="PF01872">
    <property type="entry name" value="RibD_C"/>
    <property type="match status" value="1"/>
</dbReference>